<feature type="domain" description="FAD/NAD(P)-binding" evidence="6">
    <location>
        <begin position="3"/>
        <end position="315"/>
    </location>
</feature>
<accession>A0A410WT35</accession>
<dbReference type="Pfam" id="PF07992">
    <property type="entry name" value="Pyr_redox_2"/>
    <property type="match status" value="1"/>
</dbReference>
<gene>
    <name evidence="7" type="ORF">M5X16_08170</name>
    <name evidence="8" type="ORF">PC41400_07415</name>
</gene>
<dbReference type="PRINTS" id="PR00368">
    <property type="entry name" value="FADPNR"/>
</dbReference>
<dbReference type="AlphaFoldDB" id="A0A410WT35"/>
<evidence type="ECO:0000256" key="4">
    <source>
        <dbReference type="ARBA" id="ARBA00023002"/>
    </source>
</evidence>
<keyword evidence="10" id="KW-1185">Reference proteome</keyword>
<evidence type="ECO:0000256" key="1">
    <source>
        <dbReference type="ARBA" id="ARBA00001974"/>
    </source>
</evidence>
<dbReference type="PANTHER" id="PTHR48105">
    <property type="entry name" value="THIOREDOXIN REDUCTASE 1-RELATED-RELATED"/>
    <property type="match status" value="1"/>
</dbReference>
<dbReference type="InterPro" id="IPR036188">
    <property type="entry name" value="FAD/NAD-bd_sf"/>
</dbReference>
<dbReference type="Gene3D" id="3.50.50.60">
    <property type="entry name" value="FAD/NAD(P)-binding domain"/>
    <property type="match status" value="3"/>
</dbReference>
<sequence>MTYDSIIVGGGIAGLQAAIQLGRYDHRVLVIDAGYGRSTLCANYHNVLGYPDGISGEELRRTGRGQAEALGVAFAEGLAVRLAGSLETGFRVGVRKLLPDERGGSHPLAAHEPGGRGLPDESGAGPETEYTGATLLLATGVMDRFPELPGLRECLGHTVYVCPDCDGHEVAGRRTLVLGAGNPGAGMALTLRPRTDKLTFVNHERRPVNADLQEKLERAGIDTVAGPIAAILEDDGRIGGVKLAGGETLEAERGFLGFGGNAVHSGLASQLGVERMENGHLLADPRSKETNIPGVYVAGDIGVHAEQLTVAMGEGAMAAIWMNKAIRKKNN</sequence>
<protein>
    <submittedName>
        <fullName evidence="8">NAD(P)/FAD-dependent oxidoreductase</fullName>
    </submittedName>
</protein>
<dbReference type="Proteomes" id="UP000288943">
    <property type="component" value="Chromosome"/>
</dbReference>
<dbReference type="PRINTS" id="PR00469">
    <property type="entry name" value="PNDRDTASEII"/>
</dbReference>
<comment type="subunit">
    <text evidence="2">Homodimer.</text>
</comment>
<reference evidence="7 10" key="2">
    <citation type="submission" date="2022-05" db="EMBL/GenBank/DDBJ databases">
        <title>Genome Sequencing of Bee-Associated Microbes.</title>
        <authorList>
            <person name="Dunlap C."/>
        </authorList>
    </citation>
    <scope>NUCLEOTIDE SEQUENCE [LARGE SCALE GENOMIC DNA]</scope>
    <source>
        <strain evidence="7 10">NRRL B-23120</strain>
    </source>
</reference>
<organism evidence="8 9">
    <name type="scientific">Paenibacillus chitinolyticus</name>
    <dbReference type="NCBI Taxonomy" id="79263"/>
    <lineage>
        <taxon>Bacteria</taxon>
        <taxon>Bacillati</taxon>
        <taxon>Bacillota</taxon>
        <taxon>Bacilli</taxon>
        <taxon>Bacillales</taxon>
        <taxon>Paenibacillaceae</taxon>
        <taxon>Paenibacillus</taxon>
    </lineage>
</organism>
<dbReference type="GeneID" id="95374645"/>
<dbReference type="OrthoDB" id="9806179at2"/>
<evidence type="ECO:0000313" key="8">
    <source>
        <dbReference type="EMBL" id="QAV17501.1"/>
    </source>
</evidence>
<dbReference type="Proteomes" id="UP001527202">
    <property type="component" value="Unassembled WGS sequence"/>
</dbReference>
<dbReference type="InterPro" id="IPR023753">
    <property type="entry name" value="FAD/NAD-binding_dom"/>
</dbReference>
<name>A0A410WT35_9BACL</name>
<keyword evidence="3" id="KW-0285">Flavoprotein</keyword>
<reference evidence="8 9" key="1">
    <citation type="submission" date="2018-01" db="EMBL/GenBank/DDBJ databases">
        <title>The whole genome sequencing and assembly of Paenibacillus chitinolyticus KCCM 41400 strain.</title>
        <authorList>
            <person name="Kim J.-Y."/>
            <person name="Park M.-K."/>
            <person name="Lee Y.-J."/>
            <person name="Yi H."/>
            <person name="Bahn Y.-S."/>
            <person name="Kim J.F."/>
            <person name="Lee D.-W."/>
        </authorList>
    </citation>
    <scope>NUCLEOTIDE SEQUENCE [LARGE SCALE GENOMIC DNA]</scope>
    <source>
        <strain evidence="8 9">KCCM 41400</strain>
    </source>
</reference>
<evidence type="ECO:0000313" key="10">
    <source>
        <dbReference type="Proteomes" id="UP001527202"/>
    </source>
</evidence>
<dbReference type="InterPro" id="IPR050097">
    <property type="entry name" value="Ferredoxin-NADP_redctase_2"/>
</dbReference>
<evidence type="ECO:0000313" key="7">
    <source>
        <dbReference type="EMBL" id="MCY9595746.1"/>
    </source>
</evidence>
<evidence type="ECO:0000313" key="9">
    <source>
        <dbReference type="Proteomes" id="UP000288943"/>
    </source>
</evidence>
<keyword evidence="4" id="KW-0560">Oxidoreductase</keyword>
<dbReference type="EMBL" id="JAMDMJ010000008">
    <property type="protein sequence ID" value="MCY9595746.1"/>
    <property type="molecule type" value="Genomic_DNA"/>
</dbReference>
<dbReference type="SUPFAM" id="SSF51905">
    <property type="entry name" value="FAD/NAD(P)-binding domain"/>
    <property type="match status" value="1"/>
</dbReference>
<evidence type="ECO:0000256" key="3">
    <source>
        <dbReference type="ARBA" id="ARBA00022630"/>
    </source>
</evidence>
<evidence type="ECO:0000259" key="6">
    <source>
        <dbReference type="Pfam" id="PF07992"/>
    </source>
</evidence>
<feature type="region of interest" description="Disordered" evidence="5">
    <location>
        <begin position="101"/>
        <end position="128"/>
    </location>
</feature>
<dbReference type="EMBL" id="CP026520">
    <property type="protein sequence ID" value="QAV17501.1"/>
    <property type="molecule type" value="Genomic_DNA"/>
</dbReference>
<evidence type="ECO:0000256" key="5">
    <source>
        <dbReference type="SAM" id="MobiDB-lite"/>
    </source>
</evidence>
<evidence type="ECO:0000256" key="2">
    <source>
        <dbReference type="ARBA" id="ARBA00011738"/>
    </source>
</evidence>
<dbReference type="KEGG" id="pchi:PC41400_07415"/>
<comment type="cofactor">
    <cofactor evidence="1">
        <name>FAD</name>
        <dbReference type="ChEBI" id="CHEBI:57692"/>
    </cofactor>
</comment>
<proteinExistence type="predicted"/>
<dbReference type="GO" id="GO:0016491">
    <property type="term" value="F:oxidoreductase activity"/>
    <property type="evidence" value="ECO:0007669"/>
    <property type="project" value="UniProtKB-KW"/>
</dbReference>
<dbReference type="RefSeq" id="WP_042229292.1">
    <property type="nucleotide sequence ID" value="NZ_CP026520.1"/>
</dbReference>